<keyword evidence="6" id="KW-0653">Protein transport</keyword>
<dbReference type="RefSeq" id="WP_117395167.1">
    <property type="nucleotide sequence ID" value="NZ_CP021330.1"/>
</dbReference>
<reference evidence="11 12" key="1">
    <citation type="submission" date="2017-05" db="EMBL/GenBank/DDBJ databases">
        <title>Genome Analysis of Maritalea myrionectae HL2708#5.</title>
        <authorList>
            <consortium name="Cotde Inc.-PKNU"/>
            <person name="Jang D."/>
            <person name="Oh H.-M."/>
        </authorList>
    </citation>
    <scope>NUCLEOTIDE SEQUENCE [LARGE SCALE GENOMIC DNA]</scope>
    <source>
        <strain evidence="11 12">HL2708#5</strain>
    </source>
</reference>
<dbReference type="GO" id="GO:0071916">
    <property type="term" value="F:dipeptide transmembrane transporter activity"/>
    <property type="evidence" value="ECO:0007669"/>
    <property type="project" value="TreeGrafter"/>
</dbReference>
<dbReference type="Pfam" id="PF00528">
    <property type="entry name" value="BPD_transp_1"/>
    <property type="match status" value="1"/>
</dbReference>
<dbReference type="InterPro" id="IPR050366">
    <property type="entry name" value="BP-dependent_transpt_permease"/>
</dbReference>
<keyword evidence="8 9" id="KW-0472">Membrane</keyword>
<dbReference type="STRING" id="1122213.GCA_000423365_01768"/>
<keyword evidence="3" id="KW-1003">Cell membrane</keyword>
<keyword evidence="2 9" id="KW-0813">Transport</keyword>
<feature type="transmembrane region" description="Helical" evidence="9">
    <location>
        <begin position="109"/>
        <end position="132"/>
    </location>
</feature>
<feature type="transmembrane region" description="Helical" evidence="9">
    <location>
        <begin position="187"/>
        <end position="208"/>
    </location>
</feature>
<evidence type="ECO:0000259" key="10">
    <source>
        <dbReference type="PROSITE" id="PS50928"/>
    </source>
</evidence>
<dbReference type="GO" id="GO:0015031">
    <property type="term" value="P:protein transport"/>
    <property type="evidence" value="ECO:0007669"/>
    <property type="project" value="UniProtKB-KW"/>
</dbReference>
<dbReference type="Pfam" id="PF12911">
    <property type="entry name" value="OppC_N"/>
    <property type="match status" value="1"/>
</dbReference>
<dbReference type="CDD" id="cd06261">
    <property type="entry name" value="TM_PBP2"/>
    <property type="match status" value="1"/>
</dbReference>
<evidence type="ECO:0000256" key="5">
    <source>
        <dbReference type="ARBA" id="ARBA00022856"/>
    </source>
</evidence>
<evidence type="ECO:0000256" key="8">
    <source>
        <dbReference type="ARBA" id="ARBA00023136"/>
    </source>
</evidence>
<dbReference type="KEGG" id="mmyr:MXMO3_01028"/>
<gene>
    <name evidence="11" type="ORF">MXMO3_01028</name>
</gene>
<evidence type="ECO:0000256" key="4">
    <source>
        <dbReference type="ARBA" id="ARBA00022692"/>
    </source>
</evidence>
<keyword evidence="4 9" id="KW-0812">Transmembrane</keyword>
<dbReference type="PANTHER" id="PTHR43386">
    <property type="entry name" value="OLIGOPEPTIDE TRANSPORT SYSTEM PERMEASE PROTEIN APPC"/>
    <property type="match status" value="1"/>
</dbReference>
<evidence type="ECO:0000256" key="1">
    <source>
        <dbReference type="ARBA" id="ARBA00004651"/>
    </source>
</evidence>
<comment type="similarity">
    <text evidence="9">Belongs to the binding-protein-dependent transport system permease family.</text>
</comment>
<keyword evidence="7 9" id="KW-1133">Transmembrane helix</keyword>
<dbReference type="GO" id="GO:0005886">
    <property type="term" value="C:plasma membrane"/>
    <property type="evidence" value="ECO:0007669"/>
    <property type="project" value="UniProtKB-SubCell"/>
</dbReference>
<protein>
    <submittedName>
        <fullName evidence="11">Putative peptide ABC transporter permease protein</fullName>
    </submittedName>
</protein>
<feature type="domain" description="ABC transmembrane type-1" evidence="10">
    <location>
        <begin position="73"/>
        <end position="265"/>
    </location>
</feature>
<dbReference type="PROSITE" id="PS50928">
    <property type="entry name" value="ABC_TM1"/>
    <property type="match status" value="1"/>
</dbReference>
<evidence type="ECO:0000256" key="6">
    <source>
        <dbReference type="ARBA" id="ARBA00022927"/>
    </source>
</evidence>
<dbReference type="Gene3D" id="1.10.3720.10">
    <property type="entry name" value="MetI-like"/>
    <property type="match status" value="1"/>
</dbReference>
<evidence type="ECO:0000256" key="9">
    <source>
        <dbReference type="RuleBase" id="RU363032"/>
    </source>
</evidence>
<dbReference type="InterPro" id="IPR025966">
    <property type="entry name" value="OppC_N"/>
</dbReference>
<feature type="transmembrane region" description="Helical" evidence="9">
    <location>
        <begin position="77"/>
        <end position="102"/>
    </location>
</feature>
<dbReference type="Proteomes" id="UP000258927">
    <property type="component" value="Chromosome"/>
</dbReference>
<name>A0A2R4MCF6_9HYPH</name>
<keyword evidence="12" id="KW-1185">Reference proteome</keyword>
<evidence type="ECO:0000256" key="3">
    <source>
        <dbReference type="ARBA" id="ARBA00022475"/>
    </source>
</evidence>
<feature type="transmembrane region" description="Helical" evidence="9">
    <location>
        <begin position="138"/>
        <end position="156"/>
    </location>
</feature>
<keyword evidence="5" id="KW-0571">Peptide transport</keyword>
<dbReference type="InterPro" id="IPR000515">
    <property type="entry name" value="MetI-like"/>
</dbReference>
<dbReference type="AlphaFoldDB" id="A0A2R4MCF6"/>
<evidence type="ECO:0000313" key="12">
    <source>
        <dbReference type="Proteomes" id="UP000258927"/>
    </source>
</evidence>
<proteinExistence type="inferred from homology"/>
<evidence type="ECO:0000256" key="2">
    <source>
        <dbReference type="ARBA" id="ARBA00022448"/>
    </source>
</evidence>
<feature type="transmembrane region" description="Helical" evidence="9">
    <location>
        <begin position="247"/>
        <end position="268"/>
    </location>
</feature>
<dbReference type="EMBL" id="CP021330">
    <property type="protein sequence ID" value="AVX03559.1"/>
    <property type="molecule type" value="Genomic_DNA"/>
</dbReference>
<sequence length="304" mass="32894">MFKFLSIILRNKKATAGLLIVVAFICLALAAPFVTSHDPAKRVARPHQAPSVEHVMGSTRMGRDVYTQFVWGTRTSLMVGFSAGLIVTVIGTLIGVTAGYFGGVIDESLNFITNIALVIPQLPLLLVLAAFIGKSDPFMIAIIIGLTSWAWGARVTRAQTLTLRRREFVEASEQIGEPSWRIICVELMPNLLSIIGFNFIGSVVYTIITQATLEFLGLGDPLAVSWGNMLYNAQTSSAITVGAWWEMLAPCFAIVTIGIGLSLLNFGVDEISNPRLRTLGAINKAVKAQKKFDQTYKSAKGAAS</sequence>
<dbReference type="InterPro" id="IPR035906">
    <property type="entry name" value="MetI-like_sf"/>
</dbReference>
<evidence type="ECO:0000313" key="11">
    <source>
        <dbReference type="EMBL" id="AVX03559.1"/>
    </source>
</evidence>
<dbReference type="PANTHER" id="PTHR43386:SF1">
    <property type="entry name" value="D,D-DIPEPTIDE TRANSPORT SYSTEM PERMEASE PROTEIN DDPC-RELATED"/>
    <property type="match status" value="1"/>
</dbReference>
<evidence type="ECO:0000256" key="7">
    <source>
        <dbReference type="ARBA" id="ARBA00022989"/>
    </source>
</evidence>
<organism evidence="11 12">
    <name type="scientific">Maritalea myrionectae</name>
    <dbReference type="NCBI Taxonomy" id="454601"/>
    <lineage>
        <taxon>Bacteria</taxon>
        <taxon>Pseudomonadati</taxon>
        <taxon>Pseudomonadota</taxon>
        <taxon>Alphaproteobacteria</taxon>
        <taxon>Hyphomicrobiales</taxon>
        <taxon>Devosiaceae</taxon>
        <taxon>Maritalea</taxon>
    </lineage>
</organism>
<comment type="subcellular location">
    <subcellularLocation>
        <location evidence="1 9">Cell membrane</location>
        <topology evidence="1 9">Multi-pass membrane protein</topology>
    </subcellularLocation>
</comment>
<dbReference type="SUPFAM" id="SSF161098">
    <property type="entry name" value="MetI-like"/>
    <property type="match status" value="1"/>
</dbReference>
<accession>A0A2R4MCF6</accession>